<dbReference type="AlphaFoldDB" id="A0AAD9E7Y2"/>
<comment type="caution">
    <text evidence="2">The sequence shown here is derived from an EMBL/GenBank/DDBJ whole genome shotgun (WGS) entry which is preliminary data.</text>
</comment>
<keyword evidence="3" id="KW-1185">Reference proteome</keyword>
<name>A0AAD9E7Y2_9PEZI</name>
<evidence type="ECO:0000313" key="2">
    <source>
        <dbReference type="EMBL" id="KAK1838680.1"/>
    </source>
</evidence>
<proteinExistence type="predicted"/>
<dbReference type="EMBL" id="JAQOWY010000784">
    <property type="protein sequence ID" value="KAK1838680.1"/>
    <property type="molecule type" value="Genomic_DNA"/>
</dbReference>
<organism evidence="2 3">
    <name type="scientific">Colletotrichum chrysophilum</name>
    <dbReference type="NCBI Taxonomy" id="1836956"/>
    <lineage>
        <taxon>Eukaryota</taxon>
        <taxon>Fungi</taxon>
        <taxon>Dikarya</taxon>
        <taxon>Ascomycota</taxon>
        <taxon>Pezizomycotina</taxon>
        <taxon>Sordariomycetes</taxon>
        <taxon>Hypocreomycetidae</taxon>
        <taxon>Glomerellales</taxon>
        <taxon>Glomerellaceae</taxon>
        <taxon>Colletotrichum</taxon>
        <taxon>Colletotrichum gloeosporioides species complex</taxon>
    </lineage>
</organism>
<evidence type="ECO:0000313" key="3">
    <source>
        <dbReference type="Proteomes" id="UP001243330"/>
    </source>
</evidence>
<evidence type="ECO:0000256" key="1">
    <source>
        <dbReference type="SAM" id="MobiDB-lite"/>
    </source>
</evidence>
<accession>A0AAD9E7Y2</accession>
<feature type="non-terminal residue" evidence="2">
    <location>
        <position position="1"/>
    </location>
</feature>
<sequence length="88" mass="9910">SFHLVSGWGIGKRGEKQNTCRGNWHPAGLLVNRGRGLPRRGSPELQGRTHVPLTHHWRDAAEDNGLVYQMKHASQTMRALRLRHLTAA</sequence>
<feature type="region of interest" description="Disordered" evidence="1">
    <location>
        <begin position="31"/>
        <end position="52"/>
    </location>
</feature>
<protein>
    <submittedName>
        <fullName evidence="2">Uncharacterized protein</fullName>
    </submittedName>
</protein>
<gene>
    <name evidence="2" type="ORF">CCHR01_18693</name>
</gene>
<reference evidence="2" key="1">
    <citation type="submission" date="2023-01" db="EMBL/GenBank/DDBJ databases">
        <title>Colletotrichum chrysophilum M932 genome sequence.</title>
        <authorList>
            <person name="Baroncelli R."/>
        </authorList>
    </citation>
    <scope>NUCLEOTIDE SEQUENCE</scope>
    <source>
        <strain evidence="2">M932</strain>
    </source>
</reference>
<dbReference type="Proteomes" id="UP001243330">
    <property type="component" value="Unassembled WGS sequence"/>
</dbReference>